<evidence type="ECO:0000313" key="2">
    <source>
        <dbReference type="Proteomes" id="UP000078596"/>
    </source>
</evidence>
<protein>
    <submittedName>
        <fullName evidence="1">Uncharacterized protein</fullName>
    </submittedName>
</protein>
<gene>
    <name evidence="1" type="ORF">A9404_12345</name>
</gene>
<proteinExistence type="predicted"/>
<name>A0A191ZJP7_9GAMM</name>
<accession>A0A191ZJP7</accession>
<dbReference type="KEGG" id="haz:A9404_12345"/>
<dbReference type="RefSeq" id="WP_066102157.1">
    <property type="nucleotide sequence ID" value="NZ_CP016027.1"/>
</dbReference>
<sequence>MGLHVHNLGNLPNTDDGRDYFIYVLDYGWKEPLTDALVANFTNMARMASQTRSVVVAGIEPIHFANDVFSWHGINGEDGKQILPAILITTLTPSYFREHNEEYRRSGEIDDKLLLIPLKSACKTTDDVIQLIKSIFNDIKEKKNLSGFAVAKTINKNGFRRLADAVILEPNISGVGIDLRKLFQSGS</sequence>
<keyword evidence="2" id="KW-1185">Reference proteome</keyword>
<reference evidence="1 2" key="1">
    <citation type="submission" date="2016-06" db="EMBL/GenBank/DDBJ databases">
        <title>Insight into the functional genes involving in sulfur oxidation in Pearl River water.</title>
        <authorList>
            <person name="Luo J."/>
            <person name="Tan X."/>
            <person name="Lin W."/>
        </authorList>
    </citation>
    <scope>NUCLEOTIDE SEQUENCE [LARGE SCALE GENOMIC DNA]</scope>
    <source>
        <strain evidence="1 2">LS2</strain>
    </source>
</reference>
<evidence type="ECO:0000313" key="1">
    <source>
        <dbReference type="EMBL" id="ANJ68058.1"/>
    </source>
</evidence>
<dbReference type="AlphaFoldDB" id="A0A191ZJP7"/>
<dbReference type="OrthoDB" id="7057365at2"/>
<dbReference type="EMBL" id="CP016027">
    <property type="protein sequence ID" value="ANJ68058.1"/>
    <property type="molecule type" value="Genomic_DNA"/>
</dbReference>
<dbReference type="Proteomes" id="UP000078596">
    <property type="component" value="Chromosome"/>
</dbReference>
<organism evidence="1 2">
    <name type="scientific">Halothiobacillus diazotrophicus</name>
    <dbReference type="NCBI Taxonomy" id="1860122"/>
    <lineage>
        <taxon>Bacteria</taxon>
        <taxon>Pseudomonadati</taxon>
        <taxon>Pseudomonadota</taxon>
        <taxon>Gammaproteobacteria</taxon>
        <taxon>Chromatiales</taxon>
        <taxon>Halothiobacillaceae</taxon>
        <taxon>Halothiobacillus</taxon>
    </lineage>
</organism>